<dbReference type="NCBIfam" id="TIGR02727">
    <property type="entry name" value="MTHFS_bact"/>
    <property type="match status" value="1"/>
</dbReference>
<dbReference type="Gene3D" id="3.40.50.10420">
    <property type="entry name" value="NagB/RpiA/CoA transferase-like"/>
    <property type="match status" value="1"/>
</dbReference>
<dbReference type="InterPro" id="IPR024185">
    <property type="entry name" value="FTHF_cligase-like_sf"/>
</dbReference>
<dbReference type="PANTHER" id="PTHR23407:SF1">
    <property type="entry name" value="5-FORMYLTETRAHYDROFOLATE CYCLO-LIGASE"/>
    <property type="match status" value="1"/>
</dbReference>
<dbReference type="GO" id="GO:0009396">
    <property type="term" value="P:folic acid-containing compound biosynthetic process"/>
    <property type="evidence" value="ECO:0007669"/>
    <property type="project" value="TreeGrafter"/>
</dbReference>
<keyword evidence="5" id="KW-0436">Ligase</keyword>
<evidence type="ECO:0000256" key="3">
    <source>
        <dbReference type="ARBA" id="ARBA00022840"/>
    </source>
</evidence>
<dbReference type="GO" id="GO:0046872">
    <property type="term" value="F:metal ion binding"/>
    <property type="evidence" value="ECO:0007669"/>
    <property type="project" value="UniProtKB-KW"/>
</dbReference>
<dbReference type="GO" id="GO:0005524">
    <property type="term" value="F:ATP binding"/>
    <property type="evidence" value="ECO:0007669"/>
    <property type="project" value="UniProtKB-KW"/>
</dbReference>
<reference evidence="5 6" key="1">
    <citation type="submission" date="2017-07" db="EMBL/GenBank/DDBJ databases">
        <title>Elstera cyanobacteriorum sp. nov., a novel bacterium isolated from cyanobacterial aggregates in a eutrophic lake.</title>
        <authorList>
            <person name="Cai H."/>
        </authorList>
    </citation>
    <scope>NUCLEOTIDE SEQUENCE [LARGE SCALE GENOMIC DNA]</scope>
    <source>
        <strain evidence="5 6">TH019</strain>
    </source>
</reference>
<dbReference type="GO" id="GO:0030272">
    <property type="term" value="F:5-formyltetrahydrofolate cyclo-ligase activity"/>
    <property type="evidence" value="ECO:0007669"/>
    <property type="project" value="UniProtKB-EC"/>
</dbReference>
<sequence length="224" mass="24530">MAFSPLPAHARGLDPALLTPGSAAWHAASIETRKAWHRRRARERRKLAAREQPGSAQMLALHLEQFLADQPVGCIAGYWPQGMELDPRPALERLSQRGWTLALPVVEEMNKPLAFRRWQAGDTLVHAMFSTEPSPVAPLCDPTVILVPLLAFDRLGQRLGQGGGFYDRTLALRPGALAIGVAFAAQGCPAEEEETLSLLPVGPYDKPLSVIVTERGCRQFPQES</sequence>
<keyword evidence="4" id="KW-0460">Magnesium</keyword>
<evidence type="ECO:0000256" key="2">
    <source>
        <dbReference type="ARBA" id="ARBA00022741"/>
    </source>
</evidence>
<name>A0A255XIM4_9PROT</name>
<gene>
    <name evidence="5" type="ORF">CHR90_17830</name>
</gene>
<dbReference type="InterPro" id="IPR002698">
    <property type="entry name" value="FTHF_cligase"/>
</dbReference>
<evidence type="ECO:0000313" key="5">
    <source>
        <dbReference type="EMBL" id="OYQ16833.1"/>
    </source>
</evidence>
<keyword evidence="3 4" id="KW-0067">ATP-binding</keyword>
<dbReference type="PANTHER" id="PTHR23407">
    <property type="entry name" value="ATPASE INHIBITOR/5-FORMYLTETRAHYDROFOLATE CYCLO-LIGASE"/>
    <property type="match status" value="1"/>
</dbReference>
<comment type="cofactor">
    <cofactor evidence="4">
        <name>Mg(2+)</name>
        <dbReference type="ChEBI" id="CHEBI:18420"/>
    </cofactor>
</comment>
<evidence type="ECO:0000256" key="1">
    <source>
        <dbReference type="ARBA" id="ARBA00010638"/>
    </source>
</evidence>
<comment type="similarity">
    <text evidence="1 4">Belongs to the 5-formyltetrahydrofolate cyclo-ligase family.</text>
</comment>
<protein>
    <recommendedName>
        <fullName evidence="4">5-formyltetrahydrofolate cyclo-ligase</fullName>
        <ecNumber evidence="4">6.3.3.2</ecNumber>
    </recommendedName>
</protein>
<comment type="caution">
    <text evidence="5">The sequence shown here is derived from an EMBL/GenBank/DDBJ whole genome shotgun (WGS) entry which is preliminary data.</text>
</comment>
<dbReference type="OrthoDB" id="9801938at2"/>
<dbReference type="GO" id="GO:0035999">
    <property type="term" value="P:tetrahydrofolate interconversion"/>
    <property type="evidence" value="ECO:0007669"/>
    <property type="project" value="TreeGrafter"/>
</dbReference>
<dbReference type="InterPro" id="IPR037171">
    <property type="entry name" value="NagB/RpiA_transferase-like"/>
</dbReference>
<dbReference type="Pfam" id="PF01812">
    <property type="entry name" value="5-FTHF_cyc-lig"/>
    <property type="match status" value="1"/>
</dbReference>
<comment type="catalytic activity">
    <reaction evidence="4">
        <text>(6S)-5-formyl-5,6,7,8-tetrahydrofolate + ATP = (6R)-5,10-methenyltetrahydrofolate + ADP + phosphate</text>
        <dbReference type="Rhea" id="RHEA:10488"/>
        <dbReference type="ChEBI" id="CHEBI:30616"/>
        <dbReference type="ChEBI" id="CHEBI:43474"/>
        <dbReference type="ChEBI" id="CHEBI:57455"/>
        <dbReference type="ChEBI" id="CHEBI:57457"/>
        <dbReference type="ChEBI" id="CHEBI:456216"/>
        <dbReference type="EC" id="6.3.3.2"/>
    </reaction>
</comment>
<dbReference type="AlphaFoldDB" id="A0A255XIM4"/>
<organism evidence="5 6">
    <name type="scientific">Elstera cyanobacteriorum</name>
    <dbReference type="NCBI Taxonomy" id="2022747"/>
    <lineage>
        <taxon>Bacteria</taxon>
        <taxon>Pseudomonadati</taxon>
        <taxon>Pseudomonadota</taxon>
        <taxon>Alphaproteobacteria</taxon>
        <taxon>Rhodospirillales</taxon>
        <taxon>Rhodospirillaceae</taxon>
        <taxon>Elstera</taxon>
    </lineage>
</organism>
<dbReference type="EC" id="6.3.3.2" evidence="4"/>
<keyword evidence="2 4" id="KW-0547">Nucleotide-binding</keyword>
<dbReference type="RefSeq" id="WP_094410471.1">
    <property type="nucleotide sequence ID" value="NZ_BMJZ01000003.1"/>
</dbReference>
<accession>A0A255XIM4</accession>
<dbReference type="SUPFAM" id="SSF100950">
    <property type="entry name" value="NagB/RpiA/CoA transferase-like"/>
    <property type="match status" value="1"/>
</dbReference>
<dbReference type="Proteomes" id="UP000216361">
    <property type="component" value="Unassembled WGS sequence"/>
</dbReference>
<dbReference type="EMBL" id="NOXS01000035">
    <property type="protein sequence ID" value="OYQ16833.1"/>
    <property type="molecule type" value="Genomic_DNA"/>
</dbReference>
<evidence type="ECO:0000313" key="6">
    <source>
        <dbReference type="Proteomes" id="UP000216361"/>
    </source>
</evidence>
<keyword evidence="4" id="KW-0479">Metal-binding</keyword>
<proteinExistence type="inferred from homology"/>
<evidence type="ECO:0000256" key="4">
    <source>
        <dbReference type="RuleBase" id="RU361279"/>
    </source>
</evidence>
<keyword evidence="6" id="KW-1185">Reference proteome</keyword>